<dbReference type="RefSeq" id="WP_166062932.1">
    <property type="nucleotide sequence ID" value="NZ_CP049889.1"/>
</dbReference>
<dbReference type="EMBL" id="CP049889">
    <property type="protein sequence ID" value="QIK51872.1"/>
    <property type="molecule type" value="Genomic_DNA"/>
</dbReference>
<evidence type="ECO:0000259" key="1">
    <source>
        <dbReference type="Pfam" id="PF08378"/>
    </source>
</evidence>
<evidence type="ECO:0000313" key="2">
    <source>
        <dbReference type="EMBL" id="QIK51872.1"/>
    </source>
</evidence>
<feature type="domain" description="NERD" evidence="1">
    <location>
        <begin position="38"/>
        <end position="139"/>
    </location>
</feature>
<sequence>MLLRERELAIELRILQALKGRLLFSPEMERQLWNSESGQMGERAFDCIGAEYESHLVRVNDLVLSADGKLCQVDALYICDGVLYLFEVKNWTGAFRLNNGEFLGGSACPLAQLNRSRKILERVLWNLRISVPVEMRLVFMGPGVCLYGLRQEDPILMAHQLPKFFEGLRRQNRRFIQRSDIQLGERLVQCHVADNPYRKLPPYSSKTVASGIMCPNCRVAMRPYHAKNLICGDCGFNELKKNSLKRSITELDLLFPLEKQRVHQIYQWCDGLVSKRLIHKQLGSKESAQLNE</sequence>
<dbReference type="Pfam" id="PF08378">
    <property type="entry name" value="NERD"/>
    <property type="match status" value="1"/>
</dbReference>
<name>A0A6G7WHZ5_9LACT</name>
<evidence type="ECO:0000313" key="3">
    <source>
        <dbReference type="Proteomes" id="UP000501830"/>
    </source>
</evidence>
<organism evidence="2 3">
    <name type="scientific">Jeotgalibaca porci</name>
    <dbReference type="NCBI Taxonomy" id="1868793"/>
    <lineage>
        <taxon>Bacteria</taxon>
        <taxon>Bacillati</taxon>
        <taxon>Bacillota</taxon>
        <taxon>Bacilli</taxon>
        <taxon>Lactobacillales</taxon>
        <taxon>Carnobacteriaceae</taxon>
        <taxon>Jeotgalibaca</taxon>
    </lineage>
</organism>
<reference evidence="2 3" key="1">
    <citation type="journal article" date="2017" name="Int. J. Syst. Evol. Microbiol.">
        <title>Jeotgalibaca porci sp. nov. and Jeotgalibaca arthritidis sp. nov., isolated from pigs, and emended description of the genus Jeotgalibaca.</title>
        <authorList>
            <person name="Zamora L."/>
            <person name="Perez-Sancho M."/>
            <person name="Dominguez L."/>
            <person name="Fernandez-Garayzabal J.F."/>
            <person name="Vela A.I."/>
        </authorList>
    </citation>
    <scope>NUCLEOTIDE SEQUENCE [LARGE SCALE GENOMIC DNA]</scope>
    <source>
        <strain evidence="2 3">CCUG 69148</strain>
    </source>
</reference>
<dbReference type="AlphaFoldDB" id="A0A6G7WHZ5"/>
<dbReference type="Proteomes" id="UP000501830">
    <property type="component" value="Chromosome"/>
</dbReference>
<proteinExistence type="predicted"/>
<protein>
    <submittedName>
        <fullName evidence="2">NERD domain-containing protein</fullName>
    </submittedName>
</protein>
<dbReference type="InterPro" id="IPR011528">
    <property type="entry name" value="NERD"/>
</dbReference>
<dbReference type="GeneID" id="94553115"/>
<keyword evidence="3" id="KW-1185">Reference proteome</keyword>
<accession>A0A6G7WHZ5</accession>
<gene>
    <name evidence="2" type="ORF">G7058_07450</name>
</gene>
<dbReference type="KEGG" id="jpo:G7058_07450"/>